<evidence type="ECO:0000313" key="2">
    <source>
        <dbReference type="EMBL" id="KAA3462649.1"/>
    </source>
</evidence>
<keyword evidence="3" id="KW-1185">Reference proteome</keyword>
<dbReference type="InterPro" id="IPR013103">
    <property type="entry name" value="RVT_2"/>
</dbReference>
<organism evidence="2 3">
    <name type="scientific">Gossypium australe</name>
    <dbReference type="NCBI Taxonomy" id="47621"/>
    <lineage>
        <taxon>Eukaryota</taxon>
        <taxon>Viridiplantae</taxon>
        <taxon>Streptophyta</taxon>
        <taxon>Embryophyta</taxon>
        <taxon>Tracheophyta</taxon>
        <taxon>Spermatophyta</taxon>
        <taxon>Magnoliopsida</taxon>
        <taxon>eudicotyledons</taxon>
        <taxon>Gunneridae</taxon>
        <taxon>Pentapetalae</taxon>
        <taxon>rosids</taxon>
        <taxon>malvids</taxon>
        <taxon>Malvales</taxon>
        <taxon>Malvaceae</taxon>
        <taxon>Malvoideae</taxon>
        <taxon>Gossypium</taxon>
    </lineage>
</organism>
<name>A0A5B6V0I9_9ROSI</name>
<dbReference type="AlphaFoldDB" id="A0A5B6V0I9"/>
<dbReference type="Proteomes" id="UP000325315">
    <property type="component" value="Unassembled WGS sequence"/>
</dbReference>
<dbReference type="Pfam" id="PF07727">
    <property type="entry name" value="RVT_2"/>
    <property type="match status" value="1"/>
</dbReference>
<evidence type="ECO:0000259" key="1">
    <source>
        <dbReference type="Pfam" id="PF07727"/>
    </source>
</evidence>
<evidence type="ECO:0000313" key="3">
    <source>
        <dbReference type="Proteomes" id="UP000325315"/>
    </source>
</evidence>
<gene>
    <name evidence="2" type="ORF">EPI10_029116</name>
</gene>
<protein>
    <submittedName>
        <fullName evidence="2">Copia protein</fullName>
    </submittedName>
</protein>
<dbReference type="EMBL" id="SMMG02000009">
    <property type="protein sequence ID" value="KAA3462649.1"/>
    <property type="molecule type" value="Genomic_DNA"/>
</dbReference>
<dbReference type="OrthoDB" id="8048545at2759"/>
<feature type="domain" description="Reverse transcriptase Ty1/copia-type" evidence="1">
    <location>
        <begin position="1"/>
        <end position="90"/>
    </location>
</feature>
<sequence length="94" mass="10900">MDVKSALLNEFMNEVYVAQPKGFEDLSRLEHVYKLRKYERLSHYLIGQGFERGFVDKALFIKNRGTTTMAKIYVDDIIFGSTSVPIKDSFVKLM</sequence>
<accession>A0A5B6V0I9</accession>
<proteinExistence type="predicted"/>
<comment type="caution">
    <text evidence="2">The sequence shown here is derived from an EMBL/GenBank/DDBJ whole genome shotgun (WGS) entry which is preliminary data.</text>
</comment>
<reference evidence="3" key="1">
    <citation type="journal article" date="2019" name="Plant Biotechnol. J.">
        <title>Genome sequencing of the Australian wild diploid species Gossypium australe highlights disease resistance and delayed gland morphogenesis.</title>
        <authorList>
            <person name="Cai Y."/>
            <person name="Cai X."/>
            <person name="Wang Q."/>
            <person name="Wang P."/>
            <person name="Zhang Y."/>
            <person name="Cai C."/>
            <person name="Xu Y."/>
            <person name="Wang K."/>
            <person name="Zhou Z."/>
            <person name="Wang C."/>
            <person name="Geng S."/>
            <person name="Li B."/>
            <person name="Dong Q."/>
            <person name="Hou Y."/>
            <person name="Wang H."/>
            <person name="Ai P."/>
            <person name="Liu Z."/>
            <person name="Yi F."/>
            <person name="Sun M."/>
            <person name="An G."/>
            <person name="Cheng J."/>
            <person name="Zhang Y."/>
            <person name="Shi Q."/>
            <person name="Xie Y."/>
            <person name="Shi X."/>
            <person name="Chang Y."/>
            <person name="Huang F."/>
            <person name="Chen Y."/>
            <person name="Hong S."/>
            <person name="Mi L."/>
            <person name="Sun Q."/>
            <person name="Zhang L."/>
            <person name="Zhou B."/>
            <person name="Peng R."/>
            <person name="Zhang X."/>
            <person name="Liu F."/>
        </authorList>
    </citation>
    <scope>NUCLEOTIDE SEQUENCE [LARGE SCALE GENOMIC DNA]</scope>
    <source>
        <strain evidence="3">cv. PA1801</strain>
    </source>
</reference>